<evidence type="ECO:0000313" key="2">
    <source>
        <dbReference type="Proteomes" id="UP000593564"/>
    </source>
</evidence>
<proteinExistence type="predicted"/>
<dbReference type="AlphaFoldDB" id="A0A7J7GWQ5"/>
<reference evidence="2" key="1">
    <citation type="journal article" date="2020" name="Nat. Commun.">
        <title>Genome assembly of wild tea tree DASZ reveals pedigree and selection history of tea varieties.</title>
        <authorList>
            <person name="Zhang W."/>
            <person name="Zhang Y."/>
            <person name="Qiu H."/>
            <person name="Guo Y."/>
            <person name="Wan H."/>
            <person name="Zhang X."/>
            <person name="Scossa F."/>
            <person name="Alseekh S."/>
            <person name="Zhang Q."/>
            <person name="Wang P."/>
            <person name="Xu L."/>
            <person name="Schmidt M.H."/>
            <person name="Jia X."/>
            <person name="Li D."/>
            <person name="Zhu A."/>
            <person name="Guo F."/>
            <person name="Chen W."/>
            <person name="Ni D."/>
            <person name="Usadel B."/>
            <person name="Fernie A.R."/>
            <person name="Wen W."/>
        </authorList>
    </citation>
    <scope>NUCLEOTIDE SEQUENCE [LARGE SCALE GENOMIC DNA]</scope>
    <source>
        <strain evidence="2">cv. G240</strain>
    </source>
</reference>
<name>A0A7J7GWQ5_CAMSI</name>
<accession>A0A7J7GWQ5</accession>
<sequence length="71" mass="7468">MASPITVRTVQAKITANLNKSDTRTFIPFGQGDPSAFFRTTLVAEAAIVDSLCSANFNGDAPAAGIEPARR</sequence>
<keyword evidence="2" id="KW-1185">Reference proteome</keyword>
<protein>
    <submittedName>
        <fullName evidence="1">Uncharacterized protein</fullName>
    </submittedName>
</protein>
<organism evidence="1 2">
    <name type="scientific">Camellia sinensis</name>
    <name type="common">Tea plant</name>
    <name type="synonym">Thea sinensis</name>
    <dbReference type="NCBI Taxonomy" id="4442"/>
    <lineage>
        <taxon>Eukaryota</taxon>
        <taxon>Viridiplantae</taxon>
        <taxon>Streptophyta</taxon>
        <taxon>Embryophyta</taxon>
        <taxon>Tracheophyta</taxon>
        <taxon>Spermatophyta</taxon>
        <taxon>Magnoliopsida</taxon>
        <taxon>eudicotyledons</taxon>
        <taxon>Gunneridae</taxon>
        <taxon>Pentapetalae</taxon>
        <taxon>asterids</taxon>
        <taxon>Ericales</taxon>
        <taxon>Theaceae</taxon>
        <taxon>Camellia</taxon>
    </lineage>
</organism>
<comment type="caution">
    <text evidence="1">The sequence shown here is derived from an EMBL/GenBank/DDBJ whole genome shotgun (WGS) entry which is preliminary data.</text>
</comment>
<dbReference type="EMBL" id="JACBKZ010000007">
    <property type="protein sequence ID" value="KAF5945070.1"/>
    <property type="molecule type" value="Genomic_DNA"/>
</dbReference>
<dbReference type="Proteomes" id="UP000593564">
    <property type="component" value="Unassembled WGS sequence"/>
</dbReference>
<reference evidence="1 2" key="2">
    <citation type="submission" date="2020-07" db="EMBL/GenBank/DDBJ databases">
        <title>Genome assembly of wild tea tree DASZ reveals pedigree and selection history of tea varieties.</title>
        <authorList>
            <person name="Zhang W."/>
        </authorList>
    </citation>
    <scope>NUCLEOTIDE SEQUENCE [LARGE SCALE GENOMIC DNA]</scope>
    <source>
        <strain evidence="2">cv. G240</strain>
        <tissue evidence="1">Leaf</tissue>
    </source>
</reference>
<evidence type="ECO:0000313" key="1">
    <source>
        <dbReference type="EMBL" id="KAF5945070.1"/>
    </source>
</evidence>
<gene>
    <name evidence="1" type="ORF">HYC85_015298</name>
</gene>